<dbReference type="Pfam" id="PF01814">
    <property type="entry name" value="Hemerythrin"/>
    <property type="match status" value="1"/>
</dbReference>
<evidence type="ECO:0000313" key="3">
    <source>
        <dbReference type="Proteomes" id="UP000000466"/>
    </source>
</evidence>
<dbReference type="RefSeq" id="WP_015048432.1">
    <property type="nucleotide sequence ID" value="NC_018868.3"/>
</dbReference>
<organism evidence="2 3">
    <name type="scientific">Simiduia agarivorans (strain DSM 21679 / JCM 13881 / BCRC 17597 / SA1)</name>
    <dbReference type="NCBI Taxonomy" id="1117647"/>
    <lineage>
        <taxon>Bacteria</taxon>
        <taxon>Pseudomonadati</taxon>
        <taxon>Pseudomonadota</taxon>
        <taxon>Gammaproteobacteria</taxon>
        <taxon>Cellvibrionales</taxon>
        <taxon>Cellvibrionaceae</taxon>
        <taxon>Simiduia</taxon>
    </lineage>
</organism>
<dbReference type="eggNOG" id="COG5592">
    <property type="taxonomic scope" value="Bacteria"/>
</dbReference>
<reference evidence="2 3" key="1">
    <citation type="journal article" date="2013" name="Genome Announc.">
        <title>Complete genome sequence of Simiduia agarivorans SA1(T), a marine bacterium able to degrade a variety of polysaccharides.</title>
        <authorList>
            <person name="Lin S.Y."/>
            <person name="Shieh W.Y."/>
            <person name="Chen J.S."/>
            <person name="Tang S.L."/>
        </authorList>
    </citation>
    <scope>NUCLEOTIDE SEQUENCE [LARGE SCALE GENOMIC DNA]</scope>
    <source>
        <strain evidence="3">DSM 21679 / JCM 13881 / BCRC 17597 / SA1</strain>
    </source>
</reference>
<keyword evidence="3" id="KW-1185">Reference proteome</keyword>
<sequence>MQRTRDITAFFVSDQDRLNVLLEAASQAQSAEQCQQLFMAFRTGLRRHIQWEESLLYPVYEKTKGSLQLSPTGPLSADHRRLETLMDAALAYEYPAAAPEITALKALLEPHNQREARMIYPTVDSHCPGPERDALLAEVQDALAKADDLYCLG</sequence>
<dbReference type="OrthoDB" id="9792554at2"/>
<gene>
    <name evidence="2" type="ordered locus">M5M_15735</name>
</gene>
<protein>
    <recommendedName>
        <fullName evidence="1">Hemerythrin-like domain-containing protein</fullName>
    </recommendedName>
</protein>
<evidence type="ECO:0000259" key="1">
    <source>
        <dbReference type="Pfam" id="PF01814"/>
    </source>
</evidence>
<dbReference type="STRING" id="1117647.M5M_15735"/>
<proteinExistence type="predicted"/>
<dbReference type="Gene3D" id="1.20.120.520">
    <property type="entry name" value="nmb1532 protein domain like"/>
    <property type="match status" value="1"/>
</dbReference>
<dbReference type="Proteomes" id="UP000000466">
    <property type="component" value="Chromosome"/>
</dbReference>
<dbReference type="EMBL" id="CP003746">
    <property type="protein sequence ID" value="AFV00280.1"/>
    <property type="molecule type" value="Genomic_DNA"/>
</dbReference>
<feature type="domain" description="Hemerythrin-like" evidence="1">
    <location>
        <begin position="17"/>
        <end position="122"/>
    </location>
</feature>
<dbReference type="AlphaFoldDB" id="K4KM82"/>
<dbReference type="KEGG" id="saga:M5M_15735"/>
<dbReference type="InterPro" id="IPR012312">
    <property type="entry name" value="Hemerythrin-like"/>
</dbReference>
<dbReference type="HOGENOM" id="CLU_127112_0_0_6"/>
<name>K4KM82_SIMAS</name>
<evidence type="ECO:0000313" key="2">
    <source>
        <dbReference type="EMBL" id="AFV00280.1"/>
    </source>
</evidence>
<accession>K4KM82</accession>